<keyword evidence="2" id="KW-1185">Reference proteome</keyword>
<evidence type="ECO:0000313" key="2">
    <source>
        <dbReference type="Proteomes" id="UP001222027"/>
    </source>
</evidence>
<dbReference type="AlphaFoldDB" id="A0AAV8PHV2"/>
<dbReference type="Proteomes" id="UP001222027">
    <property type="component" value="Unassembled WGS sequence"/>
</dbReference>
<name>A0AAV8PHV2_ENSVE</name>
<comment type="caution">
    <text evidence="1">The sequence shown here is derived from an EMBL/GenBank/DDBJ whole genome shotgun (WGS) entry which is preliminary data.</text>
</comment>
<reference evidence="1 2" key="1">
    <citation type="submission" date="2022-12" db="EMBL/GenBank/DDBJ databases">
        <title>Chromosome-scale assembly of the Ensete ventricosum genome.</title>
        <authorList>
            <person name="Dussert Y."/>
            <person name="Stocks J."/>
            <person name="Wendawek A."/>
            <person name="Woldeyes F."/>
            <person name="Nichols R.A."/>
            <person name="Borrell J.S."/>
        </authorList>
    </citation>
    <scope>NUCLEOTIDE SEQUENCE [LARGE SCALE GENOMIC DNA]</scope>
    <source>
        <strain evidence="2">cv. Maze</strain>
        <tissue evidence="1">Seeds</tissue>
    </source>
</reference>
<protein>
    <submittedName>
        <fullName evidence="1">Uncharacterized protein</fullName>
    </submittedName>
</protein>
<evidence type="ECO:0000313" key="1">
    <source>
        <dbReference type="EMBL" id="KAJ8485061.1"/>
    </source>
</evidence>
<organism evidence="1 2">
    <name type="scientific">Ensete ventricosum</name>
    <name type="common">Abyssinian banana</name>
    <name type="synonym">Musa ensete</name>
    <dbReference type="NCBI Taxonomy" id="4639"/>
    <lineage>
        <taxon>Eukaryota</taxon>
        <taxon>Viridiplantae</taxon>
        <taxon>Streptophyta</taxon>
        <taxon>Embryophyta</taxon>
        <taxon>Tracheophyta</taxon>
        <taxon>Spermatophyta</taxon>
        <taxon>Magnoliopsida</taxon>
        <taxon>Liliopsida</taxon>
        <taxon>Zingiberales</taxon>
        <taxon>Musaceae</taxon>
        <taxon>Ensete</taxon>
    </lineage>
</organism>
<dbReference type="EMBL" id="JAQQAF010000005">
    <property type="protein sequence ID" value="KAJ8485061.1"/>
    <property type="molecule type" value="Genomic_DNA"/>
</dbReference>
<proteinExistence type="predicted"/>
<accession>A0AAV8PHV2</accession>
<gene>
    <name evidence="1" type="ORF">OPV22_017546</name>
</gene>
<sequence>MAGVSPVQISASHFGSLPTFASGKKEEFVLYLIVSWISSKNAPILPFLSYKPSFSRVGAACKQSFCGR</sequence>